<keyword evidence="2" id="KW-1185">Reference proteome</keyword>
<protein>
    <submittedName>
        <fullName evidence="1">Uncharacterized protein</fullName>
    </submittedName>
</protein>
<dbReference type="Proteomes" id="UP001472677">
    <property type="component" value="Unassembled WGS sequence"/>
</dbReference>
<comment type="caution">
    <text evidence="1">The sequence shown here is derived from an EMBL/GenBank/DDBJ whole genome shotgun (WGS) entry which is preliminary data.</text>
</comment>
<dbReference type="EMBL" id="JBBPBM010000009">
    <property type="protein sequence ID" value="KAK8567954.1"/>
    <property type="molecule type" value="Genomic_DNA"/>
</dbReference>
<proteinExistence type="predicted"/>
<reference evidence="1 2" key="1">
    <citation type="journal article" date="2024" name="G3 (Bethesda)">
        <title>Genome assembly of Hibiscus sabdariffa L. provides insights into metabolisms of medicinal natural products.</title>
        <authorList>
            <person name="Kim T."/>
        </authorList>
    </citation>
    <scope>NUCLEOTIDE SEQUENCE [LARGE SCALE GENOMIC DNA]</scope>
    <source>
        <strain evidence="1">TK-2024</strain>
        <tissue evidence="1">Old leaves</tissue>
    </source>
</reference>
<sequence length="131" mass="14725">MGLAHYSQPMTQGYHTRGYCQELDLAGSSYETAADIPPLVTSADGNMGLRNVIVESDYTETIKLIYHDDRLGGSLAIVCSIWEFFKKDWRCCLDGDWGRPLVLIASKRQEVESSRSRTVRLGLDHSKLDIL</sequence>
<evidence type="ECO:0000313" key="2">
    <source>
        <dbReference type="Proteomes" id="UP001472677"/>
    </source>
</evidence>
<name>A0ABR2EZ19_9ROSI</name>
<accession>A0ABR2EZ19</accession>
<gene>
    <name evidence="1" type="ORF">V6N12_006521</name>
</gene>
<organism evidence="1 2">
    <name type="scientific">Hibiscus sabdariffa</name>
    <name type="common">roselle</name>
    <dbReference type="NCBI Taxonomy" id="183260"/>
    <lineage>
        <taxon>Eukaryota</taxon>
        <taxon>Viridiplantae</taxon>
        <taxon>Streptophyta</taxon>
        <taxon>Embryophyta</taxon>
        <taxon>Tracheophyta</taxon>
        <taxon>Spermatophyta</taxon>
        <taxon>Magnoliopsida</taxon>
        <taxon>eudicotyledons</taxon>
        <taxon>Gunneridae</taxon>
        <taxon>Pentapetalae</taxon>
        <taxon>rosids</taxon>
        <taxon>malvids</taxon>
        <taxon>Malvales</taxon>
        <taxon>Malvaceae</taxon>
        <taxon>Malvoideae</taxon>
        <taxon>Hibiscus</taxon>
    </lineage>
</organism>
<evidence type="ECO:0000313" key="1">
    <source>
        <dbReference type="EMBL" id="KAK8567954.1"/>
    </source>
</evidence>